<proteinExistence type="predicted"/>
<dbReference type="RefSeq" id="WP_270025786.1">
    <property type="nucleotide sequence ID" value="NZ_JAPDDP010000022.1"/>
</dbReference>
<dbReference type="Proteomes" id="UP001147653">
    <property type="component" value="Unassembled WGS sequence"/>
</dbReference>
<reference evidence="1" key="1">
    <citation type="submission" date="2022-10" db="EMBL/GenBank/DDBJ databases">
        <title>The WGS of Solirubrobacter phytolaccae KCTC 29190.</title>
        <authorList>
            <person name="Jiang Z."/>
        </authorList>
    </citation>
    <scope>NUCLEOTIDE SEQUENCE</scope>
    <source>
        <strain evidence="1">KCTC 29190</strain>
    </source>
</reference>
<sequence length="234" mass="25720">MIPKWMMHSLHGAGKLDHEYTDYGADSPTLQWSAVRPDFKAKVVCESCNNGWMSALEVDAQTLVTSLMRGTPQTLRPAEAAVLARWGAKTALMFQALEPLVNRVVPAELYPQFRRSSTLPSTVRVWAGRVQALGAFQHAFGGKIAHRGRHARMFTSLVAFDRLTLMVMGSRDAGLVQALEIGHLGNAWVEVGPLREAVDWPAHFTFDTTNFMAMPQLLPELAMIPPGALLGPTT</sequence>
<organism evidence="1 2">
    <name type="scientific">Solirubrobacter phytolaccae</name>
    <dbReference type="NCBI Taxonomy" id="1404360"/>
    <lineage>
        <taxon>Bacteria</taxon>
        <taxon>Bacillati</taxon>
        <taxon>Actinomycetota</taxon>
        <taxon>Thermoleophilia</taxon>
        <taxon>Solirubrobacterales</taxon>
        <taxon>Solirubrobacteraceae</taxon>
        <taxon>Solirubrobacter</taxon>
    </lineage>
</organism>
<keyword evidence="2" id="KW-1185">Reference proteome</keyword>
<accession>A0A9X3N8M4</accession>
<gene>
    <name evidence="1" type="ORF">OJ997_14295</name>
</gene>
<evidence type="ECO:0000313" key="2">
    <source>
        <dbReference type="Proteomes" id="UP001147653"/>
    </source>
</evidence>
<dbReference type="EMBL" id="JAPDDP010000022">
    <property type="protein sequence ID" value="MDA0181471.1"/>
    <property type="molecule type" value="Genomic_DNA"/>
</dbReference>
<comment type="caution">
    <text evidence="1">The sequence shown here is derived from an EMBL/GenBank/DDBJ whole genome shotgun (WGS) entry which is preliminary data.</text>
</comment>
<name>A0A9X3N8M4_9ACTN</name>
<evidence type="ECO:0000313" key="1">
    <source>
        <dbReference type="EMBL" id="MDA0181471.1"/>
    </source>
</evidence>
<protein>
    <submittedName>
        <fullName evidence="1">Uncharacterized protein</fullName>
    </submittedName>
</protein>
<dbReference type="AlphaFoldDB" id="A0A9X3N8M4"/>